<evidence type="ECO:0000313" key="1">
    <source>
        <dbReference type="EMBL" id="GGA28016.1"/>
    </source>
</evidence>
<name>A0ABQ1FRJ4_9GAMM</name>
<dbReference type="EMBL" id="BMJA01000001">
    <property type="protein sequence ID" value="GGA28016.1"/>
    <property type="molecule type" value="Genomic_DNA"/>
</dbReference>
<protein>
    <submittedName>
        <fullName evidence="1">Uncharacterized protein</fullName>
    </submittedName>
</protein>
<comment type="caution">
    <text evidence="1">The sequence shown here is derived from an EMBL/GenBank/DDBJ whole genome shotgun (WGS) entry which is preliminary data.</text>
</comment>
<evidence type="ECO:0000313" key="2">
    <source>
        <dbReference type="Proteomes" id="UP000620046"/>
    </source>
</evidence>
<accession>A0ABQ1FRJ4</accession>
<organism evidence="1 2">
    <name type="scientific">Dyella nitratireducens</name>
    <dbReference type="NCBI Taxonomy" id="1849580"/>
    <lineage>
        <taxon>Bacteria</taxon>
        <taxon>Pseudomonadati</taxon>
        <taxon>Pseudomonadota</taxon>
        <taxon>Gammaproteobacteria</taxon>
        <taxon>Lysobacterales</taxon>
        <taxon>Rhodanobacteraceae</taxon>
        <taxon>Dyella</taxon>
    </lineage>
</organism>
<sequence length="50" mass="4980">MSPAYTPARIDIAPVNTGRMGVAATTIIATIITTTTGTGTTGSGVVSVRE</sequence>
<reference evidence="2" key="1">
    <citation type="journal article" date="2019" name="Int. J. Syst. Evol. Microbiol.">
        <title>The Global Catalogue of Microorganisms (GCM) 10K type strain sequencing project: providing services to taxonomists for standard genome sequencing and annotation.</title>
        <authorList>
            <consortium name="The Broad Institute Genomics Platform"/>
            <consortium name="The Broad Institute Genome Sequencing Center for Infectious Disease"/>
            <person name="Wu L."/>
            <person name="Ma J."/>
        </authorList>
    </citation>
    <scope>NUCLEOTIDE SEQUENCE [LARGE SCALE GENOMIC DNA]</scope>
    <source>
        <strain evidence="2">CGMCC 1.15439</strain>
    </source>
</reference>
<proteinExistence type="predicted"/>
<keyword evidence="2" id="KW-1185">Reference proteome</keyword>
<gene>
    <name evidence="1" type="ORF">GCM10010981_15990</name>
</gene>
<dbReference type="Proteomes" id="UP000620046">
    <property type="component" value="Unassembled WGS sequence"/>
</dbReference>